<evidence type="ECO:0000313" key="3">
    <source>
        <dbReference type="EMBL" id="AHK63261.1"/>
    </source>
</evidence>
<organism evidence="3 4">
    <name type="scientific">Chlamydia avium 10DC88</name>
    <dbReference type="NCBI Taxonomy" id="1229831"/>
    <lineage>
        <taxon>Bacteria</taxon>
        <taxon>Pseudomonadati</taxon>
        <taxon>Chlamydiota</taxon>
        <taxon>Chlamydiia</taxon>
        <taxon>Chlamydiales</taxon>
        <taxon>Chlamydiaceae</taxon>
        <taxon>Chlamydia/Chlamydophila group</taxon>
        <taxon>Chlamydia</taxon>
    </lineage>
</organism>
<feature type="transmembrane region" description="Helical" evidence="2">
    <location>
        <begin position="94"/>
        <end position="115"/>
    </location>
</feature>
<dbReference type="KEGG" id="cav:M832_03960"/>
<evidence type="ECO:0000256" key="2">
    <source>
        <dbReference type="SAM" id="Phobius"/>
    </source>
</evidence>
<evidence type="ECO:0000313" key="4">
    <source>
        <dbReference type="Proteomes" id="UP000019433"/>
    </source>
</evidence>
<dbReference type="STRING" id="1229831.M832_03960"/>
<name>W8JFE1_9CHLA</name>
<evidence type="ECO:0000256" key="1">
    <source>
        <dbReference type="SAM" id="Coils"/>
    </source>
</evidence>
<dbReference type="PATRIC" id="fig|1229831.3.peg.400"/>
<proteinExistence type="predicted"/>
<reference evidence="3 4" key="1">
    <citation type="journal article" date="2014" name="Syst. Appl. Microbiol.">
        <title>Evidence for the existence of two new members of the family Chlamydiaceae and proposal of Chlamydia avium sp. nov. and Chlamydia gallinacea sp. nov.</title>
        <authorList>
            <person name="Sachse K."/>
            <person name="Laroucau K."/>
            <person name="Riege K."/>
            <person name="Wehner S."/>
            <person name="Dilcher M."/>
            <person name="Creasy H.H."/>
            <person name="Weidmann M."/>
            <person name="Myers G."/>
            <person name="Vorimore F."/>
            <person name="Vicari N."/>
            <person name="Magnino S."/>
            <person name="Liebler-Tenorio E."/>
            <person name="Ruettger A."/>
            <person name="Bavoil P.M."/>
            <person name="Hufert F.T."/>
            <person name="Rossello-Mora R."/>
            <person name="Marz M."/>
        </authorList>
    </citation>
    <scope>NUCLEOTIDE SEQUENCE [LARGE SCALE GENOMIC DNA]</scope>
    <source>
        <strain evidence="3 4">10DC88</strain>
    </source>
</reference>
<dbReference type="EMBL" id="CP006571">
    <property type="protein sequence ID" value="AHK63261.1"/>
    <property type="molecule type" value="Genomic_DNA"/>
</dbReference>
<protein>
    <submittedName>
        <fullName evidence="3">Myosin heavy chain major plasmodial</fullName>
    </submittedName>
</protein>
<feature type="transmembrane region" description="Helical" evidence="2">
    <location>
        <begin position="841"/>
        <end position="861"/>
    </location>
</feature>
<keyword evidence="2" id="KW-0812">Transmembrane</keyword>
<keyword evidence="1" id="KW-0175">Coiled coil</keyword>
<keyword evidence="2" id="KW-1133">Transmembrane helix</keyword>
<dbReference type="Proteomes" id="UP000019433">
    <property type="component" value="Chromosome"/>
</dbReference>
<feature type="coiled-coil region" evidence="1">
    <location>
        <begin position="1406"/>
        <end position="1433"/>
    </location>
</feature>
<keyword evidence="2" id="KW-0472">Membrane</keyword>
<accession>W8JFE1</accession>
<feature type="transmembrane region" description="Helical" evidence="2">
    <location>
        <begin position="815"/>
        <end position="835"/>
    </location>
</feature>
<feature type="transmembrane region" description="Helical" evidence="2">
    <location>
        <begin position="65"/>
        <end position="88"/>
    </location>
</feature>
<dbReference type="HOGENOM" id="CLU_252357_0_0_0"/>
<dbReference type="eggNOG" id="COG1196">
    <property type="taxonomic scope" value="Bacteria"/>
</dbReference>
<feature type="coiled-coil region" evidence="1">
    <location>
        <begin position="789"/>
        <end position="816"/>
    </location>
</feature>
<sequence>MAISSYVQMDSLLDFHSHLGNTDASPLSPEARGVRAPLTTQQTLLDAAEDALRSMEQTDLKKARLYKVALGIITVIGLAILFVIPVAMVFGISIWLPIVITVGFSLFLGVLGNTLRTRYQRIRLRYQFLQVYHKQLCSRHSNLKNSTLAKYHIQLPKTKDSLKTQLLSKLRPDLHAQPSDGGASLDDKLGLLGEINSRYQCEAVAGIDNQDQEVTWNKCLSEVLKAKAELLKNTSAQPTLVNLANSSLQETGIDFSLLPQKNFLDVAQSLINICGFGSQIGEETLQYLDQYDRLNMHSKTLMSWGENFSPATRLYLSQGRATVDFALNTLSTLQSHVSKVKESLWLSEFIKWKEKICSFINDSQESRDLYQQIVQEAHKLNIHEGVSEEKQQAVRQVLRQLDGLFNESENNKSEEIRNQLDAITKSSIEILGGDDQTSLKDICNQVQTKFVEYLISLGEQNLLFDKIHLSIQLGKCVRKDIQQAIAKHPENQCARILHTLDQLTTLLNQDSWGAISGKPVEKILEEKQVIRDQLNKIYSYVDTWKRNYEEFKSQKITRILMKDFLENYSSLDSVLARLHSVHTDTSGLDNFVDSCREFLNGSFDELGGREAIPNPEEISAWSQEYTKLISELEAILPDCQSIVDKVRGQCATGGQLIVQALTNKESTLSGKIKEKEKELVSAIKLNHQSSPRCDERTLLARGGMHMKAILECMEKFEESVRNPQQIVVENIIQSSNDLFAVMRGPEVEALVELENVLALRSDEDLSQSSVDKPSESIAHTLHGAQKSARNFWEKRNQNLDALLNKLQKNLNKWNLAQSLVSGILGIALLVVSLSLLSLQFVWLPVGIAAIALVLQIIPMLFSRVIEKKVLDVSAAKLAKEFLFSTKILPSEFGNQNLDHFADVQNVLQLEGYEQLWAKETIQDVHGDLSVKNEDFKNTVKQLKKDARSLDKKMKKLWGNNLEENLPYSSDSETFPIQMESLTESISDKKKADSIAAEISHIESMENQIVCSRLRHDLEMARHKQQVSYCNQLKTYLETHKEDIATVQQELIINETLSRVISQAIAQSAPSTEVDPKEISSIVDLLVTLTASIYNSNSSEERKSAKQSFDAHIKSIADRGLLLIVRDALELSSCLGKSEIHFDTRRRHALARLQGASSVISENDANLSVSREESLSEEKEVEDRKTLFKYLGIGYLSPFVEFSSSSLSRRGHSLAKSALVNIKLLQSKLSIGETISVEEYKRTHRALSSYLKMHRQLSPLAYGRLLGNENSMKSAHMMREAHSLQEIIKLNTLLGNQELCALSIQRLENWLSKLANKREYLKLFTNLIQRVRSGDISSSNEQEYINDLCTCLSRGVPVHLLYHMQKKYKAQSLICVEKLQQFQETYKRMQYVSQKVNEKEQHISLKQEAITEEMNALDRNLKELQARKAELTSKKQ</sequence>
<gene>
    <name evidence="3" type="ORF">M832_03960</name>
</gene>